<evidence type="ECO:0000259" key="9">
    <source>
        <dbReference type="PROSITE" id="PS50268"/>
    </source>
</evidence>
<comment type="subcellular location">
    <subcellularLocation>
        <location evidence="1">Membrane</location>
    </subcellularLocation>
</comment>
<dbReference type="InterPro" id="IPR002126">
    <property type="entry name" value="Cadherin-like_dom"/>
</dbReference>
<feature type="domain" description="Cadherin" evidence="9">
    <location>
        <begin position="138"/>
        <end position="224"/>
    </location>
</feature>
<dbReference type="CDD" id="cd11304">
    <property type="entry name" value="Cadherin_repeat"/>
    <property type="match status" value="2"/>
</dbReference>
<evidence type="ECO:0000256" key="1">
    <source>
        <dbReference type="ARBA" id="ARBA00004370"/>
    </source>
</evidence>
<name>A0ABM0MHM7_SACKO</name>
<evidence type="ECO:0000256" key="5">
    <source>
        <dbReference type="ARBA" id="ARBA00022989"/>
    </source>
</evidence>
<feature type="non-terminal residue" evidence="11">
    <location>
        <position position="1"/>
    </location>
</feature>
<evidence type="ECO:0000313" key="11">
    <source>
        <dbReference type="RefSeq" id="XP_006819518.1"/>
    </source>
</evidence>
<dbReference type="PRINTS" id="PR00205">
    <property type="entry name" value="CADHERIN"/>
</dbReference>
<gene>
    <name evidence="11" type="primary">LOC100369279</name>
</gene>
<dbReference type="PANTHER" id="PTHR24026:SF133">
    <property type="entry name" value="CADHERIN-RELATED FAMILY MEMBER 2"/>
    <property type="match status" value="1"/>
</dbReference>
<dbReference type="PROSITE" id="PS50268">
    <property type="entry name" value="CADHERIN_2"/>
    <property type="match status" value="2"/>
</dbReference>
<dbReference type="PANTHER" id="PTHR24026">
    <property type="entry name" value="FAT ATYPICAL CADHERIN-RELATED"/>
    <property type="match status" value="1"/>
</dbReference>
<evidence type="ECO:0000256" key="8">
    <source>
        <dbReference type="SAM" id="Phobius"/>
    </source>
</evidence>
<keyword evidence="3" id="KW-0677">Repeat</keyword>
<proteinExistence type="predicted"/>
<evidence type="ECO:0000313" key="10">
    <source>
        <dbReference type="Proteomes" id="UP000694865"/>
    </source>
</evidence>
<dbReference type="RefSeq" id="XP_006819518.1">
    <property type="nucleotide sequence ID" value="XM_006819455.1"/>
</dbReference>
<keyword evidence="4 7" id="KW-0106">Calcium</keyword>
<keyword evidence="2 8" id="KW-0812">Transmembrane</keyword>
<evidence type="ECO:0000256" key="3">
    <source>
        <dbReference type="ARBA" id="ARBA00022737"/>
    </source>
</evidence>
<evidence type="ECO:0000256" key="7">
    <source>
        <dbReference type="PROSITE-ProRule" id="PRU00043"/>
    </source>
</evidence>
<dbReference type="Gene3D" id="3.30.200.20">
    <property type="entry name" value="Phosphorylase Kinase, domain 1"/>
    <property type="match status" value="1"/>
</dbReference>
<dbReference type="Pfam" id="PF00028">
    <property type="entry name" value="Cadherin"/>
    <property type="match status" value="1"/>
</dbReference>
<accession>A0ABM0MHM7</accession>
<dbReference type="PROSITE" id="PS00232">
    <property type="entry name" value="CADHERIN_1"/>
    <property type="match status" value="1"/>
</dbReference>
<organism evidence="10 11">
    <name type="scientific">Saccoglossus kowalevskii</name>
    <name type="common">Acorn worm</name>
    <dbReference type="NCBI Taxonomy" id="10224"/>
    <lineage>
        <taxon>Eukaryota</taxon>
        <taxon>Metazoa</taxon>
        <taxon>Hemichordata</taxon>
        <taxon>Enteropneusta</taxon>
        <taxon>Harrimaniidae</taxon>
        <taxon>Saccoglossus</taxon>
    </lineage>
</organism>
<evidence type="ECO:0000256" key="4">
    <source>
        <dbReference type="ARBA" id="ARBA00022837"/>
    </source>
</evidence>
<keyword evidence="10" id="KW-1185">Reference proteome</keyword>
<feature type="transmembrane region" description="Helical" evidence="8">
    <location>
        <begin position="239"/>
        <end position="263"/>
    </location>
</feature>
<dbReference type="SUPFAM" id="SSF49313">
    <property type="entry name" value="Cadherin-like"/>
    <property type="match status" value="2"/>
</dbReference>
<feature type="domain" description="Cadherin" evidence="9">
    <location>
        <begin position="21"/>
        <end position="123"/>
    </location>
</feature>
<dbReference type="InterPro" id="IPR020894">
    <property type="entry name" value="Cadherin_CS"/>
</dbReference>
<dbReference type="SMART" id="SM00112">
    <property type="entry name" value="CA"/>
    <property type="match status" value="2"/>
</dbReference>
<reference evidence="11" key="1">
    <citation type="submission" date="2025-08" db="UniProtKB">
        <authorList>
            <consortium name="RefSeq"/>
        </authorList>
    </citation>
    <scope>IDENTIFICATION</scope>
    <source>
        <tissue evidence="11">Testes</tissue>
    </source>
</reference>
<keyword evidence="5 8" id="KW-1133">Transmembrane helix</keyword>
<evidence type="ECO:0000256" key="2">
    <source>
        <dbReference type="ARBA" id="ARBA00022692"/>
    </source>
</evidence>
<dbReference type="Gene3D" id="2.60.40.60">
    <property type="entry name" value="Cadherins"/>
    <property type="match status" value="2"/>
</dbReference>
<protein>
    <submittedName>
        <fullName evidence="11">Protocadherin Fat 1-like</fullName>
    </submittedName>
</protein>
<dbReference type="Proteomes" id="UP000694865">
    <property type="component" value="Unplaced"/>
</dbReference>
<dbReference type="GeneID" id="100369279"/>
<keyword evidence="6 8" id="KW-0472">Membrane</keyword>
<dbReference type="InterPro" id="IPR015919">
    <property type="entry name" value="Cadherin-like_sf"/>
</dbReference>
<evidence type="ECO:0000256" key="6">
    <source>
        <dbReference type="ARBA" id="ARBA00023136"/>
    </source>
</evidence>
<sequence>NDTTVLSVVVTDINDNDPVVTASEYNVMVLEEEADFVVTYVRATDEDYGINADCTFTIVERLVNDFTVHNITGEVTTRRVLDREHKETYEVYILAIDHGRSPRSGEAYVTVTLIDVNDNPPMFELNTYRATVVEYISGKFILSVKAKDMDVMDNAAVRYAIIPDSHTDYNLFTVDAMTGNVYFSSSESTENVGENLVVMIEAYNEVPYTSDDILNGTTTVDVTVLCSTTVTRYHSESDWWMWVVIITLVGIVTLIIAASLIIINRKRNYQHVRREACHELQIFEHQDYEEIAEHVKFDSIDIAKAKLLDSLDEDLRIEVEDVLVYPPIDGVVLNIKHVIGKGTIMKDFDHPNVLGLIGIFIDENSSPSIVLKQFVTKSTKVDIG</sequence>